<reference evidence="3 5" key="2">
    <citation type="submission" date="2019-08" db="EMBL/GenBank/DDBJ databases">
        <title>Genome of Algoriphagus ratkowskyi IC026.</title>
        <authorList>
            <person name="Bowman J.P."/>
        </authorList>
    </citation>
    <scope>NUCLEOTIDE SEQUENCE [LARGE SCALE GENOMIC DNA]</scope>
    <source>
        <strain evidence="3 5">IC026</strain>
    </source>
</reference>
<dbReference type="EMBL" id="QKZU01000001">
    <property type="protein sequence ID" value="PZX61345.1"/>
    <property type="molecule type" value="Genomic_DNA"/>
</dbReference>
<feature type="transmembrane region" description="Helical" evidence="1">
    <location>
        <begin position="113"/>
        <end position="132"/>
    </location>
</feature>
<dbReference type="Proteomes" id="UP000249115">
    <property type="component" value="Unassembled WGS sequence"/>
</dbReference>
<feature type="transmembrane region" description="Helical" evidence="1">
    <location>
        <begin position="86"/>
        <end position="107"/>
    </location>
</feature>
<dbReference type="OrthoDB" id="9780884at2"/>
<keyword evidence="5" id="KW-1185">Reference proteome</keyword>
<evidence type="ECO:0000313" key="3">
    <source>
        <dbReference type="EMBL" id="TXD79444.1"/>
    </source>
</evidence>
<evidence type="ECO:0000256" key="1">
    <source>
        <dbReference type="SAM" id="Phobius"/>
    </source>
</evidence>
<name>A0A2W7SES3_9BACT</name>
<dbReference type="Proteomes" id="UP000321927">
    <property type="component" value="Unassembled WGS sequence"/>
</dbReference>
<evidence type="ECO:0000313" key="4">
    <source>
        <dbReference type="Proteomes" id="UP000249115"/>
    </source>
</evidence>
<keyword evidence="1" id="KW-1133">Transmembrane helix</keyword>
<organism evidence="2 4">
    <name type="scientific">Algoriphagus ratkowskyi</name>
    <dbReference type="NCBI Taxonomy" id="57028"/>
    <lineage>
        <taxon>Bacteria</taxon>
        <taxon>Pseudomonadati</taxon>
        <taxon>Bacteroidota</taxon>
        <taxon>Cytophagia</taxon>
        <taxon>Cytophagales</taxon>
        <taxon>Cyclobacteriaceae</taxon>
        <taxon>Algoriphagus</taxon>
    </lineage>
</organism>
<reference evidence="2 4" key="1">
    <citation type="submission" date="2018-06" db="EMBL/GenBank/DDBJ databases">
        <title>Genomic Encyclopedia of Archaeal and Bacterial Type Strains, Phase II (KMG-II): from individual species to whole genera.</title>
        <authorList>
            <person name="Goeker M."/>
        </authorList>
    </citation>
    <scope>NUCLEOTIDE SEQUENCE [LARGE SCALE GENOMIC DNA]</scope>
    <source>
        <strain evidence="2 4">DSM 22686</strain>
    </source>
</reference>
<dbReference type="RefSeq" id="WP_086497725.1">
    <property type="nucleotide sequence ID" value="NZ_MSSV01000001.1"/>
</dbReference>
<proteinExistence type="predicted"/>
<feature type="transmembrane region" description="Helical" evidence="1">
    <location>
        <begin position="37"/>
        <end position="56"/>
    </location>
</feature>
<evidence type="ECO:0000313" key="2">
    <source>
        <dbReference type="EMBL" id="PZX61345.1"/>
    </source>
</evidence>
<dbReference type="EMBL" id="VORV01000002">
    <property type="protein sequence ID" value="TXD79444.1"/>
    <property type="molecule type" value="Genomic_DNA"/>
</dbReference>
<accession>A0A2W7SES3</accession>
<evidence type="ECO:0000313" key="5">
    <source>
        <dbReference type="Proteomes" id="UP000321927"/>
    </source>
</evidence>
<keyword evidence="1" id="KW-0812">Transmembrane</keyword>
<protein>
    <submittedName>
        <fullName evidence="2">Uncharacterized protein</fullName>
    </submittedName>
</protein>
<keyword evidence="1" id="KW-0472">Membrane</keyword>
<feature type="transmembrane region" description="Helical" evidence="1">
    <location>
        <begin position="7"/>
        <end position="25"/>
    </location>
</feature>
<comment type="caution">
    <text evidence="2">The sequence shown here is derived from an EMBL/GenBank/DDBJ whole genome shotgun (WGS) entry which is preliminary data.</text>
</comment>
<dbReference type="AlphaFoldDB" id="A0A2W7SES3"/>
<sequence>MLGQDCDLVFLIFVFLLFAYGFLSFSRNSPSPNFGRIIYLLVLSLIPKLIILVFLFGEDIVRFLNGTFQSLTGTREGDILADRRKFVSQTVLILSSIPFVGILHRVLIGKYQYFVVLCSFGLSGIHTVIRCYST</sequence>
<gene>
    <name evidence="3" type="ORF">ESW18_04250</name>
    <name evidence="2" type="ORF">LV84_00333</name>
</gene>